<organism evidence="3 4">
    <name type="scientific">Anopheles dirus</name>
    <dbReference type="NCBI Taxonomy" id="7168"/>
    <lineage>
        <taxon>Eukaryota</taxon>
        <taxon>Metazoa</taxon>
        <taxon>Ecdysozoa</taxon>
        <taxon>Arthropoda</taxon>
        <taxon>Hexapoda</taxon>
        <taxon>Insecta</taxon>
        <taxon>Pterygota</taxon>
        <taxon>Neoptera</taxon>
        <taxon>Endopterygota</taxon>
        <taxon>Diptera</taxon>
        <taxon>Nematocera</taxon>
        <taxon>Culicoidea</taxon>
        <taxon>Culicidae</taxon>
        <taxon>Anophelinae</taxon>
        <taxon>Anopheles</taxon>
    </lineage>
</organism>
<dbReference type="EnsemblMetazoa" id="ADIR010376-RA">
    <property type="protein sequence ID" value="ADIR010376-PA"/>
    <property type="gene ID" value="ADIR010376"/>
</dbReference>
<keyword evidence="1" id="KW-0732">Signal</keyword>
<dbReference type="PANTHER" id="PTHR21177">
    <property type="entry name" value="IP06524P-RELATED"/>
    <property type="match status" value="1"/>
</dbReference>
<sequence length="219" mass="24361">MSSFIVTSCAAFAAVLVLLPYGGQTAGQELFAFPADVVVSAYLENARNRTPVFIPGKCSTNEILYPGDHDNDWVCDCRPGYVYSPQEDTCYPLFERGFCQQGEYVDLARPSMIVKCTKNVCTKKGDVPYKDQCVQLHRNNFLCPKQGNVRLVIGVNVNTLQLDCVQGMLEISYTNRNTNDDEEPAEGTPKPMETTTVIFYPQGKYCNNGTKAMHDGKCH</sequence>
<proteinExistence type="predicted"/>
<evidence type="ECO:0000256" key="1">
    <source>
        <dbReference type="SAM" id="SignalP"/>
    </source>
</evidence>
<dbReference type="AlphaFoldDB" id="A0A182NRT6"/>
<feature type="domain" description="DUF4789" evidence="2">
    <location>
        <begin position="57"/>
        <end position="135"/>
    </location>
</feature>
<evidence type="ECO:0000313" key="4">
    <source>
        <dbReference type="Proteomes" id="UP000075884"/>
    </source>
</evidence>
<reference evidence="3" key="2">
    <citation type="submission" date="2020-05" db="UniProtKB">
        <authorList>
            <consortium name="EnsemblMetazoa"/>
        </authorList>
    </citation>
    <scope>IDENTIFICATION</scope>
    <source>
        <strain evidence="3">WRAIR2</strain>
    </source>
</reference>
<dbReference type="Pfam" id="PF16033">
    <property type="entry name" value="DUF4789"/>
    <property type="match status" value="1"/>
</dbReference>
<protein>
    <submittedName>
        <fullName evidence="3">DUF4789 domain-containing protein</fullName>
    </submittedName>
</protein>
<dbReference type="PANTHER" id="PTHR21177:SF4">
    <property type="entry name" value="IP06524P"/>
    <property type="match status" value="1"/>
</dbReference>
<dbReference type="InterPro" id="IPR031993">
    <property type="entry name" value="DUF4789"/>
</dbReference>
<feature type="signal peptide" evidence="1">
    <location>
        <begin position="1"/>
        <end position="27"/>
    </location>
</feature>
<keyword evidence="4" id="KW-1185">Reference proteome</keyword>
<reference evidence="4" key="1">
    <citation type="submission" date="2013-03" db="EMBL/GenBank/DDBJ databases">
        <title>The Genome Sequence of Anopheles dirus WRAIR2.</title>
        <authorList>
            <consortium name="The Broad Institute Genomics Platform"/>
            <person name="Neafsey D.E."/>
            <person name="Walton C."/>
            <person name="Walker B."/>
            <person name="Young S.K."/>
            <person name="Zeng Q."/>
            <person name="Gargeya S."/>
            <person name="Fitzgerald M."/>
            <person name="Haas B."/>
            <person name="Abouelleil A."/>
            <person name="Allen A.W."/>
            <person name="Alvarado L."/>
            <person name="Arachchi H.M."/>
            <person name="Berlin A.M."/>
            <person name="Chapman S.B."/>
            <person name="Gainer-Dewar J."/>
            <person name="Goldberg J."/>
            <person name="Griggs A."/>
            <person name="Gujja S."/>
            <person name="Hansen M."/>
            <person name="Howarth C."/>
            <person name="Imamovic A."/>
            <person name="Ireland A."/>
            <person name="Larimer J."/>
            <person name="McCowan C."/>
            <person name="Murphy C."/>
            <person name="Pearson M."/>
            <person name="Poon T.W."/>
            <person name="Priest M."/>
            <person name="Roberts A."/>
            <person name="Saif S."/>
            <person name="Shea T."/>
            <person name="Sisk P."/>
            <person name="Sykes S."/>
            <person name="Wortman J."/>
            <person name="Nusbaum C."/>
            <person name="Birren B."/>
        </authorList>
    </citation>
    <scope>NUCLEOTIDE SEQUENCE [LARGE SCALE GENOMIC DNA]</scope>
    <source>
        <strain evidence="4">WRAIR2</strain>
    </source>
</reference>
<accession>A0A182NRT6</accession>
<dbReference type="VEuPathDB" id="VectorBase:ADIR010376"/>
<name>A0A182NRT6_9DIPT</name>
<evidence type="ECO:0000313" key="3">
    <source>
        <dbReference type="EnsemblMetazoa" id="ADIR010376-PA"/>
    </source>
</evidence>
<feature type="chain" id="PRO_5008130286" evidence="1">
    <location>
        <begin position="28"/>
        <end position="219"/>
    </location>
</feature>
<evidence type="ECO:0000259" key="2">
    <source>
        <dbReference type="Pfam" id="PF16033"/>
    </source>
</evidence>
<dbReference type="Proteomes" id="UP000075884">
    <property type="component" value="Unassembled WGS sequence"/>
</dbReference>